<dbReference type="Proteomes" id="UP000093523">
    <property type="component" value="Unassembled WGS sequence"/>
</dbReference>
<gene>
    <name evidence="1" type="ORF">A6E04_17770</name>
</gene>
<proteinExistence type="predicted"/>
<dbReference type="EMBL" id="MAJU01000026">
    <property type="protein sequence ID" value="OCH17852.1"/>
    <property type="molecule type" value="Genomic_DNA"/>
</dbReference>
<dbReference type="AlphaFoldDB" id="A0A1B9NUX5"/>
<evidence type="ECO:0000313" key="2">
    <source>
        <dbReference type="Proteomes" id="UP000093523"/>
    </source>
</evidence>
<dbReference type="RefSeq" id="WP_065611994.1">
    <property type="nucleotide sequence ID" value="NZ_CAWMPN010000026.1"/>
</dbReference>
<evidence type="ECO:0008006" key="3">
    <source>
        <dbReference type="Google" id="ProtNLM"/>
    </source>
</evidence>
<dbReference type="STRING" id="688.A6E04_17770"/>
<accession>A0A1B9NUX5</accession>
<reference evidence="1 2" key="1">
    <citation type="submission" date="2016-06" db="EMBL/GenBank/DDBJ databases">
        <authorList>
            <person name="Kjaerup R.B."/>
            <person name="Dalgaard T.S."/>
            <person name="Juul-Madsen H.R."/>
        </authorList>
    </citation>
    <scope>NUCLEOTIDE SEQUENCE [LARGE SCALE GENOMIC DNA]</scope>
    <source>
        <strain evidence="1 2">1S159</strain>
    </source>
</reference>
<organism evidence="1 2">
    <name type="scientific">Aliivibrio logei</name>
    <name type="common">Vibrio logei</name>
    <dbReference type="NCBI Taxonomy" id="688"/>
    <lineage>
        <taxon>Bacteria</taxon>
        <taxon>Pseudomonadati</taxon>
        <taxon>Pseudomonadota</taxon>
        <taxon>Gammaproteobacteria</taxon>
        <taxon>Vibrionales</taxon>
        <taxon>Vibrionaceae</taxon>
        <taxon>Aliivibrio</taxon>
    </lineage>
</organism>
<dbReference type="OrthoDB" id="5901852at2"/>
<protein>
    <recommendedName>
        <fullName evidence="3">Molecular chaperone</fullName>
    </recommendedName>
</protein>
<evidence type="ECO:0000313" key="1">
    <source>
        <dbReference type="EMBL" id="OCH17852.1"/>
    </source>
</evidence>
<comment type="caution">
    <text evidence="1">The sequence shown here is derived from an EMBL/GenBank/DDBJ whole genome shotgun (WGS) entry which is preliminary data.</text>
</comment>
<name>A0A1B9NUX5_ALILO</name>
<sequence>MNTSIHAINIDFSHSSEAKLLHRVIENQMIPSNDPQEDNYLSAVLVQLEESIELLESLEA</sequence>